<feature type="region of interest" description="Disordered" evidence="1">
    <location>
        <begin position="1"/>
        <end position="26"/>
    </location>
</feature>
<protein>
    <submittedName>
        <fullName evidence="2">Uncharacterized protein</fullName>
    </submittedName>
</protein>
<keyword evidence="3" id="KW-1185">Reference proteome</keyword>
<accession>A0A7X1VNH5</accession>
<proteinExistence type="predicted"/>
<dbReference type="RefSeq" id="WP_153430398.1">
    <property type="nucleotide sequence ID" value="NZ_WIPH01000008.1"/>
</dbReference>
<reference evidence="2 3" key="1">
    <citation type="submission" date="2019-10" db="EMBL/GenBank/DDBJ databases">
        <title>Gluconobacter aidae sp. nov., a novel species of acetic acid bacteria isolated in Thailand.</title>
        <authorList>
            <person name="Yukphan P."/>
            <person name="Charoenyingcharoen P."/>
            <person name="Malimas S."/>
            <person name="Muramatsu Y."/>
            <person name="Nakagawa Y."/>
            <person name="Tanasupawat S."/>
            <person name="Yamada Y."/>
        </authorList>
    </citation>
    <scope>NUCLEOTIDE SEQUENCE [LARGE SCALE GENOMIC DNA]</scope>
    <source>
        <strain evidence="2 3">AC10</strain>
    </source>
</reference>
<gene>
    <name evidence="2" type="ORF">GFJ39_05500</name>
</gene>
<organism evidence="2 3">
    <name type="scientific">Gluconobacter aidae</name>
    <dbReference type="NCBI Taxonomy" id="2662454"/>
    <lineage>
        <taxon>Bacteria</taxon>
        <taxon>Pseudomonadati</taxon>
        <taxon>Pseudomonadota</taxon>
        <taxon>Alphaproteobacteria</taxon>
        <taxon>Acetobacterales</taxon>
        <taxon>Acetobacteraceae</taxon>
        <taxon>Gluconobacter</taxon>
    </lineage>
</organism>
<feature type="region of interest" description="Disordered" evidence="1">
    <location>
        <begin position="48"/>
        <end position="67"/>
    </location>
</feature>
<dbReference type="EMBL" id="WIPH01000008">
    <property type="protein sequence ID" value="MQR98666.1"/>
    <property type="molecule type" value="Genomic_DNA"/>
</dbReference>
<feature type="compositionally biased region" description="Basic and acidic residues" evidence="1">
    <location>
        <begin position="7"/>
        <end position="21"/>
    </location>
</feature>
<evidence type="ECO:0000313" key="2">
    <source>
        <dbReference type="EMBL" id="MQR98666.1"/>
    </source>
</evidence>
<comment type="caution">
    <text evidence="2">The sequence shown here is derived from an EMBL/GenBank/DDBJ whole genome shotgun (WGS) entry which is preliminary data.</text>
</comment>
<evidence type="ECO:0000256" key="1">
    <source>
        <dbReference type="SAM" id="MobiDB-lite"/>
    </source>
</evidence>
<dbReference type="Proteomes" id="UP000432209">
    <property type="component" value="Unassembled WGS sequence"/>
</dbReference>
<name>A0A7X1VNH5_9PROT</name>
<sequence length="111" mass="12715">MMQPSTKKVDATQERNEEMTGNRRFSLDGVSRVSDVSDKTYYRPTRVRAYKGYRENPTHPTHPTQGDELDAIAEAVCRLLPGHRNPEAFHLAKADAVWGIRRLARRIRTGH</sequence>
<dbReference type="AlphaFoldDB" id="A0A7X1VNH5"/>
<evidence type="ECO:0000313" key="3">
    <source>
        <dbReference type="Proteomes" id="UP000432209"/>
    </source>
</evidence>